<feature type="compositionally biased region" description="Pro residues" evidence="1">
    <location>
        <begin position="152"/>
        <end position="163"/>
    </location>
</feature>
<comment type="caution">
    <text evidence="2">The sequence shown here is derived from an EMBL/GenBank/DDBJ whole genome shotgun (WGS) entry which is preliminary data.</text>
</comment>
<dbReference type="OMA" id="HEQAVYS"/>
<dbReference type="EMBL" id="JWZT01002382">
    <property type="protein sequence ID" value="KII69550.1"/>
    <property type="molecule type" value="Genomic_DNA"/>
</dbReference>
<sequence length="318" mass="33850">MASMAPIGLDQIQASHLIHHSMPFESMATSIVSFSHSNEGSTQAPSPSKYLPQSDAVTMQSVPGLDVSGVWPFGTTQATSSNGLPQPGKEAIGSPVSMVHHSQGLYPQQSGHALSPEQIIHVYHNLLQPPTPEQPTSYAPTPQPPTLYAQTPQPPTSDAPTPQPTTSNAPTPQPPTSYAPTPQQPTPDAPTPQPSTSLESRLHPHTSREPALHQPTPQPTGDGQNHINSNLANTGYSEVKYAPIAPPAGPTGNDYDSLVAYAEKMATFAAEAHRRDILLSQEADKVHEQAVYSQKQAVDAINLVTAYLNGMKGKPEKD</sequence>
<evidence type="ECO:0000313" key="2">
    <source>
        <dbReference type="EMBL" id="KII69550.1"/>
    </source>
</evidence>
<gene>
    <name evidence="2" type="ORF">RF11_00430</name>
</gene>
<organism evidence="2 3">
    <name type="scientific">Thelohanellus kitauei</name>
    <name type="common">Myxosporean</name>
    <dbReference type="NCBI Taxonomy" id="669202"/>
    <lineage>
        <taxon>Eukaryota</taxon>
        <taxon>Metazoa</taxon>
        <taxon>Cnidaria</taxon>
        <taxon>Myxozoa</taxon>
        <taxon>Myxosporea</taxon>
        <taxon>Bivalvulida</taxon>
        <taxon>Platysporina</taxon>
        <taxon>Myxobolidae</taxon>
        <taxon>Thelohanellus</taxon>
    </lineage>
</organism>
<feature type="compositionally biased region" description="Polar residues" evidence="1">
    <location>
        <begin position="219"/>
        <end position="231"/>
    </location>
</feature>
<proteinExistence type="predicted"/>
<dbReference type="AlphaFoldDB" id="A0A0C2MZJ9"/>
<evidence type="ECO:0000313" key="3">
    <source>
        <dbReference type="Proteomes" id="UP000031668"/>
    </source>
</evidence>
<keyword evidence="3" id="KW-1185">Reference proteome</keyword>
<feature type="region of interest" description="Disordered" evidence="1">
    <location>
        <begin position="127"/>
        <end position="231"/>
    </location>
</feature>
<evidence type="ECO:0000256" key="1">
    <source>
        <dbReference type="SAM" id="MobiDB-lite"/>
    </source>
</evidence>
<feature type="compositionally biased region" description="Pro residues" evidence="1">
    <location>
        <begin position="171"/>
        <end position="193"/>
    </location>
</feature>
<dbReference type="Proteomes" id="UP000031668">
    <property type="component" value="Unassembled WGS sequence"/>
</dbReference>
<feature type="compositionally biased region" description="Basic and acidic residues" evidence="1">
    <location>
        <begin position="200"/>
        <end position="211"/>
    </location>
</feature>
<name>A0A0C2MZJ9_THEKT</name>
<protein>
    <submittedName>
        <fullName evidence="2">Uncharacterized protein</fullName>
    </submittedName>
</protein>
<accession>A0A0C2MZJ9</accession>
<reference evidence="2 3" key="1">
    <citation type="journal article" date="2014" name="Genome Biol. Evol.">
        <title>The genome of the myxosporean Thelohanellus kitauei shows adaptations to nutrient acquisition within its fish host.</title>
        <authorList>
            <person name="Yang Y."/>
            <person name="Xiong J."/>
            <person name="Zhou Z."/>
            <person name="Huo F."/>
            <person name="Miao W."/>
            <person name="Ran C."/>
            <person name="Liu Y."/>
            <person name="Zhang J."/>
            <person name="Feng J."/>
            <person name="Wang M."/>
            <person name="Wang M."/>
            <person name="Wang L."/>
            <person name="Yao B."/>
        </authorList>
    </citation>
    <scope>NUCLEOTIDE SEQUENCE [LARGE SCALE GENOMIC DNA]</scope>
    <source>
        <strain evidence="2">Wuqing</strain>
    </source>
</reference>